<feature type="binding site" evidence="7">
    <location>
        <position position="116"/>
    </location>
    <ligand>
        <name>Zn(2+)</name>
        <dbReference type="ChEBI" id="CHEBI:29105"/>
    </ligand>
</feature>
<comment type="cofactor">
    <cofactor evidence="7">
        <name>Zn(2+)</name>
        <dbReference type="ChEBI" id="CHEBI:29105"/>
    </cofactor>
    <text evidence="7">Binds 1 zinc ion per subunit.</text>
</comment>
<dbReference type="AlphaFoldDB" id="A0A7K0C724"/>
<dbReference type="Gene3D" id="3.40.1050.10">
    <property type="entry name" value="Carbonic anhydrase"/>
    <property type="match status" value="1"/>
</dbReference>
<comment type="caution">
    <text evidence="9">The sequence shown here is derived from an EMBL/GenBank/DDBJ whole genome shotgun (WGS) entry which is preliminary data.</text>
</comment>
<organism evidence="9 10">
    <name type="scientific">Actinomadura macrotermitis</name>
    <dbReference type="NCBI Taxonomy" id="2585200"/>
    <lineage>
        <taxon>Bacteria</taxon>
        <taxon>Bacillati</taxon>
        <taxon>Actinomycetota</taxon>
        <taxon>Actinomycetes</taxon>
        <taxon>Streptosporangiales</taxon>
        <taxon>Thermomonosporaceae</taxon>
        <taxon>Actinomadura</taxon>
    </lineage>
</organism>
<keyword evidence="10" id="KW-1185">Reference proteome</keyword>
<evidence type="ECO:0000256" key="8">
    <source>
        <dbReference type="RuleBase" id="RU003956"/>
    </source>
</evidence>
<dbReference type="RefSeq" id="WP_153540182.1">
    <property type="nucleotide sequence ID" value="NZ_WEGH01000005.1"/>
</dbReference>
<evidence type="ECO:0000313" key="10">
    <source>
        <dbReference type="Proteomes" id="UP000487268"/>
    </source>
</evidence>
<dbReference type="PANTHER" id="PTHR11002">
    <property type="entry name" value="CARBONIC ANHYDRASE"/>
    <property type="match status" value="1"/>
</dbReference>
<evidence type="ECO:0000256" key="1">
    <source>
        <dbReference type="ARBA" id="ARBA00006217"/>
    </source>
</evidence>
<dbReference type="GO" id="GO:0008270">
    <property type="term" value="F:zinc ion binding"/>
    <property type="evidence" value="ECO:0007669"/>
    <property type="project" value="UniProtKB-UniRule"/>
</dbReference>
<sequence>MQDGFHRPTGAGHLKGVTVQDLSEGVARFQRDVFPARAELFAHLATHHTPHTLFIGCSDARVVPELITGAEPGELFVVRTAGNLVPAHTPGTDGVAASIEYAVAALGVTDIVVCGHSACGAMTALAEGHDLSGAPAVATWLRHADAAQARTAGNGGVPALVRQNVLAQLANLATHPSVAKALAEEKVTLHGWVFDISTGRVEDLTAAGRVRAA</sequence>
<dbReference type="InterPro" id="IPR001765">
    <property type="entry name" value="Carbonic_anhydrase"/>
</dbReference>
<keyword evidence="7" id="KW-0479">Metal-binding</keyword>
<evidence type="ECO:0000256" key="4">
    <source>
        <dbReference type="ARBA" id="ARBA00023239"/>
    </source>
</evidence>
<dbReference type="InterPro" id="IPR045066">
    <property type="entry name" value="Beta_CA_cladeB"/>
</dbReference>
<feature type="binding site" evidence="7">
    <location>
        <position position="59"/>
    </location>
    <ligand>
        <name>Zn(2+)</name>
        <dbReference type="ChEBI" id="CHEBI:29105"/>
    </ligand>
</feature>
<dbReference type="Proteomes" id="UP000487268">
    <property type="component" value="Unassembled WGS sequence"/>
</dbReference>
<comment type="function">
    <text evidence="5">Catalyzes the reversible hydration of carbon dioxide to form bicarbonate.</text>
</comment>
<dbReference type="GO" id="GO:0004089">
    <property type="term" value="F:carbonate dehydratase activity"/>
    <property type="evidence" value="ECO:0007669"/>
    <property type="project" value="UniProtKB-UniRule"/>
</dbReference>
<dbReference type="OrthoDB" id="9771198at2"/>
<dbReference type="EMBL" id="WEGH01000005">
    <property type="protein sequence ID" value="MQY08902.1"/>
    <property type="molecule type" value="Genomic_DNA"/>
</dbReference>
<feature type="binding site" evidence="7">
    <location>
        <position position="119"/>
    </location>
    <ligand>
        <name>Zn(2+)</name>
        <dbReference type="ChEBI" id="CHEBI:29105"/>
    </ligand>
</feature>
<protein>
    <recommendedName>
        <fullName evidence="2 8">Carbonic anhydrase</fullName>
        <ecNumber evidence="2 8">4.2.1.1</ecNumber>
    </recommendedName>
    <alternativeName>
        <fullName evidence="8">Carbonate dehydratase</fullName>
    </alternativeName>
</protein>
<keyword evidence="4 8" id="KW-0456">Lyase</keyword>
<evidence type="ECO:0000256" key="3">
    <source>
        <dbReference type="ARBA" id="ARBA00022833"/>
    </source>
</evidence>
<evidence type="ECO:0000256" key="6">
    <source>
        <dbReference type="ARBA" id="ARBA00048348"/>
    </source>
</evidence>
<dbReference type="PANTHER" id="PTHR11002:SF42">
    <property type="entry name" value="CARBONIC ANHYDRASE 1"/>
    <property type="match status" value="1"/>
</dbReference>
<proteinExistence type="inferred from homology"/>
<feature type="binding site" evidence="7">
    <location>
        <position position="57"/>
    </location>
    <ligand>
        <name>Zn(2+)</name>
        <dbReference type="ChEBI" id="CHEBI:29105"/>
    </ligand>
</feature>
<name>A0A7K0C724_9ACTN</name>
<dbReference type="SMART" id="SM00947">
    <property type="entry name" value="Pro_CA"/>
    <property type="match status" value="1"/>
</dbReference>
<gene>
    <name evidence="9" type="primary">cynT_2</name>
    <name evidence="9" type="ORF">ACRB68_70130</name>
</gene>
<evidence type="ECO:0000256" key="5">
    <source>
        <dbReference type="ARBA" id="ARBA00024993"/>
    </source>
</evidence>
<evidence type="ECO:0000313" key="9">
    <source>
        <dbReference type="EMBL" id="MQY08902.1"/>
    </source>
</evidence>
<evidence type="ECO:0000256" key="2">
    <source>
        <dbReference type="ARBA" id="ARBA00012925"/>
    </source>
</evidence>
<keyword evidence="3 7" id="KW-0862">Zinc</keyword>
<evidence type="ECO:0000256" key="7">
    <source>
        <dbReference type="PIRSR" id="PIRSR601765-1"/>
    </source>
</evidence>
<dbReference type="SUPFAM" id="SSF53056">
    <property type="entry name" value="beta-carbonic anhydrase, cab"/>
    <property type="match status" value="1"/>
</dbReference>
<dbReference type="GO" id="GO:0015976">
    <property type="term" value="P:carbon utilization"/>
    <property type="evidence" value="ECO:0007669"/>
    <property type="project" value="InterPro"/>
</dbReference>
<dbReference type="EC" id="4.2.1.1" evidence="2 8"/>
<dbReference type="InterPro" id="IPR015892">
    <property type="entry name" value="Carbonic_anhydrase_CS"/>
</dbReference>
<dbReference type="PROSITE" id="PS00705">
    <property type="entry name" value="PROK_CO2_ANHYDRASE_2"/>
    <property type="match status" value="1"/>
</dbReference>
<reference evidence="9 10" key="1">
    <citation type="submission" date="2019-10" db="EMBL/GenBank/DDBJ databases">
        <title>Actinomadura rubteroloni sp. nov. and Actinomadura macrotermitis sp. nov., isolated from the gut of fungus growing-termite Macrotermes natalensis.</title>
        <authorList>
            <person name="Benndorf R."/>
            <person name="Martin K."/>
            <person name="Kuefner M."/>
            <person name="De Beer W."/>
            <person name="Kaster A.-K."/>
            <person name="Vollmers J."/>
            <person name="Poulsen M."/>
            <person name="Beemelmanns C."/>
        </authorList>
    </citation>
    <scope>NUCLEOTIDE SEQUENCE [LARGE SCALE GENOMIC DNA]</scope>
    <source>
        <strain evidence="9 10">RB68</strain>
    </source>
</reference>
<comment type="catalytic activity">
    <reaction evidence="6 8">
        <text>hydrogencarbonate + H(+) = CO2 + H2O</text>
        <dbReference type="Rhea" id="RHEA:10748"/>
        <dbReference type="ChEBI" id="CHEBI:15377"/>
        <dbReference type="ChEBI" id="CHEBI:15378"/>
        <dbReference type="ChEBI" id="CHEBI:16526"/>
        <dbReference type="ChEBI" id="CHEBI:17544"/>
        <dbReference type="EC" id="4.2.1.1"/>
    </reaction>
</comment>
<dbReference type="CDD" id="cd00884">
    <property type="entry name" value="beta_CA_cladeB"/>
    <property type="match status" value="1"/>
</dbReference>
<comment type="function">
    <text evidence="8">Reversible hydration of carbon dioxide.</text>
</comment>
<dbReference type="InterPro" id="IPR036874">
    <property type="entry name" value="Carbonic_anhydrase_sf"/>
</dbReference>
<accession>A0A7K0C724</accession>
<dbReference type="Pfam" id="PF00484">
    <property type="entry name" value="Pro_CA"/>
    <property type="match status" value="1"/>
</dbReference>
<comment type="similarity">
    <text evidence="1 8">Belongs to the beta-class carbonic anhydrase family.</text>
</comment>